<proteinExistence type="predicted"/>
<evidence type="ECO:0000256" key="1">
    <source>
        <dbReference type="SAM" id="SignalP"/>
    </source>
</evidence>
<evidence type="ECO:0000313" key="3">
    <source>
        <dbReference type="Proteomes" id="UP001432322"/>
    </source>
</evidence>
<dbReference type="EMBL" id="BTSY01000002">
    <property type="protein sequence ID" value="GMT12747.1"/>
    <property type="molecule type" value="Genomic_DNA"/>
</dbReference>
<feature type="chain" id="PRO_5043786674" description="Secreted protein" evidence="1">
    <location>
        <begin position="23"/>
        <end position="151"/>
    </location>
</feature>
<feature type="signal peptide" evidence="1">
    <location>
        <begin position="1"/>
        <end position="22"/>
    </location>
</feature>
<dbReference type="AlphaFoldDB" id="A0AAV5V334"/>
<keyword evidence="1" id="KW-0732">Signal</keyword>
<organism evidence="2 3">
    <name type="scientific">Pristionchus fissidentatus</name>
    <dbReference type="NCBI Taxonomy" id="1538716"/>
    <lineage>
        <taxon>Eukaryota</taxon>
        <taxon>Metazoa</taxon>
        <taxon>Ecdysozoa</taxon>
        <taxon>Nematoda</taxon>
        <taxon>Chromadorea</taxon>
        <taxon>Rhabditida</taxon>
        <taxon>Rhabditina</taxon>
        <taxon>Diplogasteromorpha</taxon>
        <taxon>Diplogasteroidea</taxon>
        <taxon>Neodiplogasteridae</taxon>
        <taxon>Pristionchus</taxon>
    </lineage>
</organism>
<accession>A0AAV5V334</accession>
<keyword evidence="3" id="KW-1185">Reference proteome</keyword>
<name>A0AAV5V334_9BILA</name>
<feature type="non-terminal residue" evidence="2">
    <location>
        <position position="1"/>
    </location>
</feature>
<protein>
    <recommendedName>
        <fullName evidence="4">Secreted protein</fullName>
    </recommendedName>
</protein>
<reference evidence="2" key="1">
    <citation type="submission" date="2023-10" db="EMBL/GenBank/DDBJ databases">
        <title>Genome assembly of Pristionchus species.</title>
        <authorList>
            <person name="Yoshida K."/>
            <person name="Sommer R.J."/>
        </authorList>
    </citation>
    <scope>NUCLEOTIDE SEQUENCE</scope>
    <source>
        <strain evidence="2">RS5133</strain>
    </source>
</reference>
<evidence type="ECO:0000313" key="2">
    <source>
        <dbReference type="EMBL" id="GMT12747.1"/>
    </source>
</evidence>
<comment type="caution">
    <text evidence="2">The sequence shown here is derived from an EMBL/GenBank/DDBJ whole genome shotgun (WGS) entry which is preliminary data.</text>
</comment>
<gene>
    <name evidence="2" type="ORF">PFISCL1PPCAC_4044</name>
</gene>
<dbReference type="Proteomes" id="UP001432322">
    <property type="component" value="Unassembled WGS sequence"/>
</dbReference>
<sequence length="151" mass="16691">RRLVHVALAAVFIYISIDQAIAGVKDDATDSLTTEFDNMTDWLIEMCGKFNSSDEEPTHANARNLTLAETSKFHFDGAEKGTAYINSILHPMCQGLLHGLIDAYSDFKNDGKTADDFMQPCNCTVLLTLGQFRNVSSSNITECMDITLAKF</sequence>
<evidence type="ECO:0008006" key="4">
    <source>
        <dbReference type="Google" id="ProtNLM"/>
    </source>
</evidence>